<feature type="transmembrane region" description="Helical" evidence="1">
    <location>
        <begin position="121"/>
        <end position="142"/>
    </location>
</feature>
<protein>
    <recommendedName>
        <fullName evidence="4">Integral membrane protein</fullName>
    </recommendedName>
</protein>
<dbReference type="GeneID" id="87867400"/>
<dbReference type="EMBL" id="JAUEPP010000001">
    <property type="protein sequence ID" value="KAK3355447.1"/>
    <property type="molecule type" value="Genomic_DNA"/>
</dbReference>
<keyword evidence="3" id="KW-1185">Reference proteome</keyword>
<reference evidence="2" key="2">
    <citation type="submission" date="2023-06" db="EMBL/GenBank/DDBJ databases">
        <authorList>
            <consortium name="Lawrence Berkeley National Laboratory"/>
            <person name="Haridas S."/>
            <person name="Hensen N."/>
            <person name="Bonometti L."/>
            <person name="Westerberg I."/>
            <person name="Brannstrom I.O."/>
            <person name="Guillou S."/>
            <person name="Cros-Aarteil S."/>
            <person name="Calhoun S."/>
            <person name="Kuo A."/>
            <person name="Mondo S."/>
            <person name="Pangilinan J."/>
            <person name="Riley R."/>
            <person name="Labutti K."/>
            <person name="Andreopoulos B."/>
            <person name="Lipzen A."/>
            <person name="Chen C."/>
            <person name="Yanf M."/>
            <person name="Daum C."/>
            <person name="Ng V."/>
            <person name="Clum A."/>
            <person name="Steindorff A."/>
            <person name="Ohm R."/>
            <person name="Martin F."/>
            <person name="Silar P."/>
            <person name="Natvig D."/>
            <person name="Lalanne C."/>
            <person name="Gautier V."/>
            <person name="Ament-Velasquez S.L."/>
            <person name="Kruys A."/>
            <person name="Hutchinson M.I."/>
            <person name="Powell A.J."/>
            <person name="Barry K."/>
            <person name="Miller A.N."/>
            <person name="Grigoriev I.V."/>
            <person name="Debuchy R."/>
            <person name="Gladieux P."/>
            <person name="Thoren M.H."/>
            <person name="Johannesson H."/>
        </authorList>
    </citation>
    <scope>NUCLEOTIDE SEQUENCE</scope>
    <source>
        <strain evidence="2">CBS 560.94</strain>
    </source>
</reference>
<dbReference type="Proteomes" id="UP001278500">
    <property type="component" value="Unassembled WGS sequence"/>
</dbReference>
<evidence type="ECO:0000313" key="3">
    <source>
        <dbReference type="Proteomes" id="UP001278500"/>
    </source>
</evidence>
<proteinExistence type="predicted"/>
<dbReference type="AlphaFoldDB" id="A0AAE0MXU3"/>
<dbReference type="RefSeq" id="XP_062686825.1">
    <property type="nucleotide sequence ID" value="XM_062830246.1"/>
</dbReference>
<sequence>MAAPTPVTTVFPTQSMPACATACGPLYDVNGACATTTAAANVLQKCFCGDARLAPFSTGTAGVCDAACTASPTDLAKIQAWYTGYCKATATTTGTAATSTGTAVASKDKGGGSWMHNHYQWIIFLVIIVVAFVGIWIGACFWRRAYLRKRDRKFALGHNMAHTTESGRVVPNDGAHVPGATMFSPAPIAEATVFDEKPKKTKKKWTVTERT</sequence>
<evidence type="ECO:0000256" key="1">
    <source>
        <dbReference type="SAM" id="Phobius"/>
    </source>
</evidence>
<comment type="caution">
    <text evidence="2">The sequence shown here is derived from an EMBL/GenBank/DDBJ whole genome shotgun (WGS) entry which is preliminary data.</text>
</comment>
<keyword evidence="1" id="KW-0812">Transmembrane</keyword>
<accession>A0AAE0MXU3</accession>
<organism evidence="2 3">
    <name type="scientific">Neurospora tetraspora</name>
    <dbReference type="NCBI Taxonomy" id="94610"/>
    <lineage>
        <taxon>Eukaryota</taxon>
        <taxon>Fungi</taxon>
        <taxon>Dikarya</taxon>
        <taxon>Ascomycota</taxon>
        <taxon>Pezizomycotina</taxon>
        <taxon>Sordariomycetes</taxon>
        <taxon>Sordariomycetidae</taxon>
        <taxon>Sordariales</taxon>
        <taxon>Sordariaceae</taxon>
        <taxon>Neurospora</taxon>
    </lineage>
</organism>
<keyword evidence="1" id="KW-1133">Transmembrane helix</keyword>
<keyword evidence="1" id="KW-0472">Membrane</keyword>
<gene>
    <name evidence="2" type="ORF">B0H65DRAFT_564147</name>
</gene>
<evidence type="ECO:0008006" key="4">
    <source>
        <dbReference type="Google" id="ProtNLM"/>
    </source>
</evidence>
<reference evidence="2" key="1">
    <citation type="journal article" date="2023" name="Mol. Phylogenet. Evol.">
        <title>Genome-scale phylogeny and comparative genomics of the fungal order Sordariales.</title>
        <authorList>
            <person name="Hensen N."/>
            <person name="Bonometti L."/>
            <person name="Westerberg I."/>
            <person name="Brannstrom I.O."/>
            <person name="Guillou S."/>
            <person name="Cros-Aarteil S."/>
            <person name="Calhoun S."/>
            <person name="Haridas S."/>
            <person name="Kuo A."/>
            <person name="Mondo S."/>
            <person name="Pangilinan J."/>
            <person name="Riley R."/>
            <person name="LaButti K."/>
            <person name="Andreopoulos B."/>
            <person name="Lipzen A."/>
            <person name="Chen C."/>
            <person name="Yan M."/>
            <person name="Daum C."/>
            <person name="Ng V."/>
            <person name="Clum A."/>
            <person name="Steindorff A."/>
            <person name="Ohm R.A."/>
            <person name="Martin F."/>
            <person name="Silar P."/>
            <person name="Natvig D.O."/>
            <person name="Lalanne C."/>
            <person name="Gautier V."/>
            <person name="Ament-Velasquez S.L."/>
            <person name="Kruys A."/>
            <person name="Hutchinson M.I."/>
            <person name="Powell A.J."/>
            <person name="Barry K."/>
            <person name="Miller A.N."/>
            <person name="Grigoriev I.V."/>
            <person name="Debuchy R."/>
            <person name="Gladieux P."/>
            <person name="Hiltunen Thoren M."/>
            <person name="Johannesson H."/>
        </authorList>
    </citation>
    <scope>NUCLEOTIDE SEQUENCE</scope>
    <source>
        <strain evidence="2">CBS 560.94</strain>
    </source>
</reference>
<name>A0AAE0MXU3_9PEZI</name>
<evidence type="ECO:0000313" key="2">
    <source>
        <dbReference type="EMBL" id="KAK3355447.1"/>
    </source>
</evidence>